<dbReference type="InterPro" id="IPR000601">
    <property type="entry name" value="PKD_dom"/>
</dbReference>
<name>A0A016QLH1_9DEIO</name>
<dbReference type="eggNOG" id="COG2374">
    <property type="taxonomic scope" value="Bacteria"/>
</dbReference>
<keyword evidence="4" id="KW-0255">Endonuclease</keyword>
<keyword evidence="1" id="KW-0732">Signal</keyword>
<dbReference type="Gene3D" id="2.60.40.10">
    <property type="entry name" value="Immunoglobulins"/>
    <property type="match status" value="1"/>
</dbReference>
<dbReference type="Gene3D" id="3.60.10.10">
    <property type="entry name" value="Endonuclease/exonuclease/phosphatase"/>
    <property type="match status" value="1"/>
</dbReference>
<gene>
    <name evidence="4" type="ORF">DEIPH_ctg079orf0141</name>
</gene>
<dbReference type="Proteomes" id="UP000020492">
    <property type="component" value="Unassembled WGS sequence"/>
</dbReference>
<evidence type="ECO:0000259" key="2">
    <source>
        <dbReference type="PROSITE" id="PS50093"/>
    </source>
</evidence>
<reference evidence="4 5" key="1">
    <citation type="submission" date="2014-03" db="EMBL/GenBank/DDBJ databases">
        <title>Draft genome sequence of Deinococcus phoenicis 1P10ME.</title>
        <authorList>
            <person name="Stepanov V.G."/>
            <person name="Vaishampayan P."/>
            <person name="Venkateswaran K."/>
            <person name="Fox G.E."/>
        </authorList>
    </citation>
    <scope>NUCLEOTIDE SEQUENCE [LARGE SCALE GENOMIC DNA]</scope>
    <source>
        <strain evidence="4 5">1P10ME</strain>
    </source>
</reference>
<dbReference type="AlphaFoldDB" id="A0A016QLH1"/>
<dbReference type="SUPFAM" id="SSF56219">
    <property type="entry name" value="DNase I-like"/>
    <property type="match status" value="1"/>
</dbReference>
<accession>A0A016QLH1</accession>
<organism evidence="4 5">
    <name type="scientific">Deinococcus phoenicis</name>
    <dbReference type="NCBI Taxonomy" id="1476583"/>
    <lineage>
        <taxon>Bacteria</taxon>
        <taxon>Thermotogati</taxon>
        <taxon>Deinococcota</taxon>
        <taxon>Deinococci</taxon>
        <taxon>Deinococcales</taxon>
        <taxon>Deinococcaceae</taxon>
        <taxon>Deinococcus</taxon>
    </lineage>
</organism>
<dbReference type="InterPro" id="IPR035986">
    <property type="entry name" value="PKD_dom_sf"/>
</dbReference>
<dbReference type="Pfam" id="PF03372">
    <property type="entry name" value="Exo_endo_phos"/>
    <property type="match status" value="1"/>
</dbReference>
<dbReference type="NCBIfam" id="NF033681">
    <property type="entry name" value="ExeM_NucH_DNase"/>
    <property type="match status" value="1"/>
</dbReference>
<dbReference type="PANTHER" id="PTHR42834">
    <property type="entry name" value="ENDONUCLEASE/EXONUCLEASE/PHOSPHATASE FAMILY PROTEIN (AFU_ORTHOLOGUE AFUA_3G09210)"/>
    <property type="match status" value="1"/>
</dbReference>
<evidence type="ECO:0000313" key="5">
    <source>
        <dbReference type="Proteomes" id="UP000020492"/>
    </source>
</evidence>
<dbReference type="InterPro" id="IPR047971">
    <property type="entry name" value="ExeM-like"/>
</dbReference>
<dbReference type="SUPFAM" id="SSF49299">
    <property type="entry name" value="PKD domain"/>
    <property type="match status" value="1"/>
</dbReference>
<dbReference type="InterPro" id="IPR036691">
    <property type="entry name" value="Endo/exonu/phosph_ase_sf"/>
</dbReference>
<dbReference type="PROSITE" id="PS50093">
    <property type="entry name" value="PKD"/>
    <property type="match status" value="1"/>
</dbReference>
<dbReference type="STRING" id="1476583.DEIPH_ctg079orf0141"/>
<keyword evidence="4" id="KW-0269">Exonuclease</keyword>
<dbReference type="Pfam" id="PF18911">
    <property type="entry name" value="PKD_4"/>
    <property type="match status" value="1"/>
</dbReference>
<keyword evidence="4" id="KW-0378">Hydrolase</keyword>
<feature type="signal peptide" evidence="1">
    <location>
        <begin position="1"/>
        <end position="33"/>
    </location>
</feature>
<dbReference type="GO" id="GO:0004519">
    <property type="term" value="F:endonuclease activity"/>
    <property type="evidence" value="ECO:0007669"/>
    <property type="project" value="UniProtKB-KW"/>
</dbReference>
<dbReference type="InterPro" id="IPR005135">
    <property type="entry name" value="Endo/exonuclease/phosphatase"/>
</dbReference>
<feature type="domain" description="LTD" evidence="3">
    <location>
        <begin position="1094"/>
        <end position="1262"/>
    </location>
</feature>
<feature type="domain" description="PKD" evidence="2">
    <location>
        <begin position="265"/>
        <end position="318"/>
    </location>
</feature>
<dbReference type="Pfam" id="PF00932">
    <property type="entry name" value="LTD"/>
    <property type="match status" value="1"/>
</dbReference>
<evidence type="ECO:0000313" key="4">
    <source>
        <dbReference type="EMBL" id="EYB66732.1"/>
    </source>
</evidence>
<dbReference type="PATRIC" id="fig|1476583.3.peg.3366"/>
<dbReference type="PANTHER" id="PTHR42834:SF1">
    <property type="entry name" value="ENDONUCLEASE_EXONUCLEASE_PHOSPHATASE FAMILY PROTEIN (AFU_ORTHOLOGUE AFUA_3G09210)"/>
    <property type="match status" value="1"/>
</dbReference>
<evidence type="ECO:0000256" key="1">
    <source>
        <dbReference type="SAM" id="SignalP"/>
    </source>
</evidence>
<feature type="chain" id="PRO_5001485492" evidence="1">
    <location>
        <begin position="34"/>
        <end position="1269"/>
    </location>
</feature>
<keyword evidence="4" id="KW-0540">Nuclease</keyword>
<dbReference type="InterPro" id="IPR001322">
    <property type="entry name" value="Lamin_tail_dom"/>
</dbReference>
<dbReference type="CDD" id="cd10283">
    <property type="entry name" value="MnuA_DNase1-like"/>
    <property type="match status" value="1"/>
</dbReference>
<keyword evidence="5" id="KW-1185">Reference proteome</keyword>
<proteinExistence type="predicted"/>
<sequence length="1269" mass="131911">MEVPPPISGECMKKRLLLSTALLLSACGTGTHATLPTTGTGKAVFTVLSLPAEVRQATLEVRGTDANTSRELYTLTATLRDGTATFTVPNLVKGAYTLTARGYDGADAEKVVLYKGTRAVTFQNEEPISLRMNRVTSAIHVTATGVMGKSNVLVAKVGSLEARLIGNGNTAAGVLQGVPTGRSIRVLVEGRDTAGTLQQQGTATLRLSEDDQNVSVGLSDVINAAPPEAPTLSGVDTVKKGEPYTLSIAARQPDSRAQLKTVTVDWGDGSAPQVLDASGQSGAFQPTHTYTAPGPRSISVTVTNTAGLSSMAGLNVNVLDTTNGNVTVDVGAEVAPVTLTFTGVDPAADRVIATITAPESSMGTASVRAQDLKRTYVLELVPRGGGTWSGTLSLPVGFTYSVQPRSLTGEQSREGQAQTFTTTPEGAAPTFAFGGGGGDTAPTCPVPTTPVTNIGVVQGSGAASPLAGQTVTVRGVVTSDTQAGLGGFFIQEIAPDNDPATSDGLFVFTGTARQTVSVGDVVQVGGTVNEYFNATQLETVTSFQKCSGTQVVKPVTLNFPLNTLDQLEQFENMLVTIPQTLTVTDNYGYGRYGELGLSSGGRLFNPTNGNAAGETLQSQALRRIVLDDVSNAQNPGAVPYLNALNTRRTGDTVENLTGALRYANNTFKIEPTVAPVFRDANPRPTAPGEVGGRLRVAGANVLNYFTTFGGSADRGANNAYEFGRQKAKIVSELIGLNADVITLMEIQNNGETALNDLVAALNAAAGAGTFDSVKTGTLGTDAIRVAIIYKPARVAPVGQPKIDTASINDRPPVAQTFREAGTGETFSVIANHFKSKGSCPTSGDTDQGQGCWNLKRVNQARELLTFADSVRQASGDPDVLLLGDLNSYGEEDPIRTLIAGGFESLNKRIPVEDRYSYQFNGQFGYLDHALSSTSLSGQVTGITEWHINADEPTFLDYNVEFKANPTCTSATCTTPDLYTPEAFRSSDHDPVLVGLNLSGGGTTTPVSSVILTPGTANVTTTAGAPAVTTTFTATAQNLTGDLTITVTPQNDAPALATAPATVTSGQPFAVSVTAPEGTAPGTYAYQVKAASGDVSSTATLTVTVNAPIVRPQPDSELYFSEYVEGSSNNKALEIYNPTAQAVNLADYTVELYANGGTTTTNTVTLSGTLAAGGTFVIVNGSAVADLKARGQLVSNVTNFNGDDVPVLKKSGTVVDVIGQIGSAAKWGENVTLRRKATVKAGDPDGSDAFDRAAEWDVLTIDTFDGIGSR</sequence>
<dbReference type="EMBL" id="JHAC01000070">
    <property type="protein sequence ID" value="EYB66732.1"/>
    <property type="molecule type" value="Genomic_DNA"/>
</dbReference>
<dbReference type="CDD" id="cd04486">
    <property type="entry name" value="YhcR_OBF_like"/>
    <property type="match status" value="1"/>
</dbReference>
<dbReference type="GO" id="GO:0004527">
    <property type="term" value="F:exonuclease activity"/>
    <property type="evidence" value="ECO:0007669"/>
    <property type="project" value="UniProtKB-KW"/>
</dbReference>
<dbReference type="CDD" id="cd00146">
    <property type="entry name" value="PKD"/>
    <property type="match status" value="1"/>
</dbReference>
<protein>
    <submittedName>
        <fullName evidence="4">Endonuclease/exonuclease/phosphatase</fullName>
    </submittedName>
</protein>
<dbReference type="InterPro" id="IPR013783">
    <property type="entry name" value="Ig-like_fold"/>
</dbReference>
<dbReference type="PROSITE" id="PS51841">
    <property type="entry name" value="LTD"/>
    <property type="match status" value="1"/>
</dbReference>
<comment type="caution">
    <text evidence="4">The sequence shown here is derived from an EMBL/GenBank/DDBJ whole genome shotgun (WGS) entry which is preliminary data.</text>
</comment>
<evidence type="ECO:0000259" key="3">
    <source>
        <dbReference type="PROSITE" id="PS51841"/>
    </source>
</evidence>